<dbReference type="Proteomes" id="UP000615446">
    <property type="component" value="Unassembled WGS sequence"/>
</dbReference>
<accession>A0A8H3LXF1</accession>
<evidence type="ECO:0000313" key="3">
    <source>
        <dbReference type="Proteomes" id="UP000615446"/>
    </source>
</evidence>
<dbReference type="EMBL" id="BLAL01000229">
    <property type="protein sequence ID" value="GES93841.1"/>
    <property type="molecule type" value="Genomic_DNA"/>
</dbReference>
<name>A0A8H3LXF1_9GLOM</name>
<feature type="compositionally biased region" description="Basic and acidic residues" evidence="1">
    <location>
        <begin position="112"/>
        <end position="122"/>
    </location>
</feature>
<feature type="region of interest" description="Disordered" evidence="1">
    <location>
        <begin position="7"/>
        <end position="68"/>
    </location>
</feature>
<reference evidence="2" key="1">
    <citation type="submission" date="2019-10" db="EMBL/GenBank/DDBJ databases">
        <title>Conservation and host-specific expression of non-tandemly repeated heterogenous ribosome RNA gene in arbuscular mycorrhizal fungi.</title>
        <authorList>
            <person name="Maeda T."/>
            <person name="Kobayashi Y."/>
            <person name="Nakagawa T."/>
            <person name="Ezawa T."/>
            <person name="Yamaguchi K."/>
            <person name="Bino T."/>
            <person name="Nishimoto Y."/>
            <person name="Shigenobu S."/>
            <person name="Kawaguchi M."/>
        </authorList>
    </citation>
    <scope>NUCLEOTIDE SEQUENCE</scope>
    <source>
        <strain evidence="2">HR1</strain>
    </source>
</reference>
<protein>
    <submittedName>
        <fullName evidence="2">Uncharacterized protein</fullName>
    </submittedName>
</protein>
<dbReference type="AlphaFoldDB" id="A0A8H3LXF1"/>
<evidence type="ECO:0000256" key="1">
    <source>
        <dbReference type="SAM" id="MobiDB-lite"/>
    </source>
</evidence>
<feature type="compositionally biased region" description="Low complexity" evidence="1">
    <location>
        <begin position="16"/>
        <end position="61"/>
    </location>
</feature>
<sequence>MIAQVVCTKPLANMTNSRSSNNNKQNKIVNNNTNGNTSTQYYTRNRNQNNHNNFISKNNKNTPSNRNVNQITNSQQQYLHSLVDNLKQGISGINSPQRAKSPLPFISSPKNEQNKHVRKDPE</sequence>
<organism evidence="2 3">
    <name type="scientific">Rhizophagus clarus</name>
    <dbReference type="NCBI Taxonomy" id="94130"/>
    <lineage>
        <taxon>Eukaryota</taxon>
        <taxon>Fungi</taxon>
        <taxon>Fungi incertae sedis</taxon>
        <taxon>Mucoromycota</taxon>
        <taxon>Glomeromycotina</taxon>
        <taxon>Glomeromycetes</taxon>
        <taxon>Glomerales</taxon>
        <taxon>Glomeraceae</taxon>
        <taxon>Rhizophagus</taxon>
    </lineage>
</organism>
<proteinExistence type="predicted"/>
<evidence type="ECO:0000313" key="2">
    <source>
        <dbReference type="EMBL" id="GES93841.1"/>
    </source>
</evidence>
<gene>
    <name evidence="2" type="ORF">RCL2_002059100</name>
</gene>
<feature type="region of interest" description="Disordered" evidence="1">
    <location>
        <begin position="89"/>
        <end position="122"/>
    </location>
</feature>
<comment type="caution">
    <text evidence="2">The sequence shown here is derived from an EMBL/GenBank/DDBJ whole genome shotgun (WGS) entry which is preliminary data.</text>
</comment>